<gene>
    <name evidence="1" type="ORF">BET03_11340</name>
</gene>
<reference evidence="1 2" key="1">
    <citation type="submission" date="2016-08" db="EMBL/GenBank/DDBJ databases">
        <title>Novel Firmicutes and Novel Genomes.</title>
        <authorList>
            <person name="Poppleton D.I."/>
            <person name="Gribaldo S."/>
        </authorList>
    </citation>
    <scope>NUCLEOTIDE SEQUENCE [LARGE SCALE GENOMIC DNA]</scope>
    <source>
        <strain evidence="1 2">CTT3</strain>
    </source>
</reference>
<name>A0A419T3R2_9FIRM</name>
<dbReference type="Proteomes" id="UP000284177">
    <property type="component" value="Unassembled WGS sequence"/>
</dbReference>
<evidence type="ECO:0000313" key="1">
    <source>
        <dbReference type="EMBL" id="RKD32066.1"/>
    </source>
</evidence>
<evidence type="ECO:0000313" key="2">
    <source>
        <dbReference type="Proteomes" id="UP000284177"/>
    </source>
</evidence>
<dbReference type="RefSeq" id="WP_120168885.1">
    <property type="nucleotide sequence ID" value="NZ_MCIB01000013.1"/>
</dbReference>
<accession>A0A419T3R2</accession>
<dbReference type="AlphaFoldDB" id="A0A419T3R2"/>
<dbReference type="OrthoDB" id="1707810at2"/>
<evidence type="ECO:0008006" key="3">
    <source>
        <dbReference type="Google" id="ProtNLM"/>
    </source>
</evidence>
<dbReference type="EMBL" id="MCIB01000013">
    <property type="protein sequence ID" value="RKD32066.1"/>
    <property type="molecule type" value="Genomic_DNA"/>
</dbReference>
<proteinExistence type="predicted"/>
<sequence>MNKEIKKILGQLDKGEISGKDAIKIVKELRTRNISYQKKASKIKIVIKDDGKKINIPAIPLSIAKLLVNIALKFSKIGIKHSKNVNEEWEKHIRNVLNEINLKELVDILRSCEPFDFVDISQNDGKTKVKITIL</sequence>
<organism evidence="1 2">
    <name type="scientific">Thermohalobacter berrensis</name>
    <dbReference type="NCBI Taxonomy" id="99594"/>
    <lineage>
        <taxon>Bacteria</taxon>
        <taxon>Bacillati</taxon>
        <taxon>Bacillota</taxon>
        <taxon>Tissierellia</taxon>
        <taxon>Tissierellales</taxon>
        <taxon>Thermohalobacteraceae</taxon>
        <taxon>Thermohalobacter</taxon>
    </lineage>
</organism>
<protein>
    <recommendedName>
        <fullName evidence="3">DUF2089 domain-containing protein</fullName>
    </recommendedName>
</protein>
<comment type="caution">
    <text evidence="1">The sequence shown here is derived from an EMBL/GenBank/DDBJ whole genome shotgun (WGS) entry which is preliminary data.</text>
</comment>
<keyword evidence="2" id="KW-1185">Reference proteome</keyword>